<gene>
    <name evidence="2" type="ORF">PXEA_LOCUS27292</name>
</gene>
<organism evidence="2 3">
    <name type="scientific">Protopolystoma xenopodis</name>
    <dbReference type="NCBI Taxonomy" id="117903"/>
    <lineage>
        <taxon>Eukaryota</taxon>
        <taxon>Metazoa</taxon>
        <taxon>Spiralia</taxon>
        <taxon>Lophotrochozoa</taxon>
        <taxon>Platyhelminthes</taxon>
        <taxon>Monogenea</taxon>
        <taxon>Polyopisthocotylea</taxon>
        <taxon>Polystomatidea</taxon>
        <taxon>Polystomatidae</taxon>
        <taxon>Protopolystoma</taxon>
    </lineage>
</organism>
<evidence type="ECO:0000256" key="1">
    <source>
        <dbReference type="SAM" id="MobiDB-lite"/>
    </source>
</evidence>
<evidence type="ECO:0000313" key="2">
    <source>
        <dbReference type="EMBL" id="VEL33852.1"/>
    </source>
</evidence>
<keyword evidence="3" id="KW-1185">Reference proteome</keyword>
<protein>
    <submittedName>
        <fullName evidence="2">Uncharacterized protein</fullName>
    </submittedName>
</protein>
<accession>A0A448XD31</accession>
<evidence type="ECO:0000313" key="3">
    <source>
        <dbReference type="Proteomes" id="UP000784294"/>
    </source>
</evidence>
<reference evidence="2" key="1">
    <citation type="submission" date="2018-11" db="EMBL/GenBank/DDBJ databases">
        <authorList>
            <consortium name="Pathogen Informatics"/>
        </authorList>
    </citation>
    <scope>NUCLEOTIDE SEQUENCE</scope>
</reference>
<proteinExistence type="predicted"/>
<dbReference type="EMBL" id="CAAALY010246550">
    <property type="protein sequence ID" value="VEL33852.1"/>
    <property type="molecule type" value="Genomic_DNA"/>
</dbReference>
<dbReference type="AlphaFoldDB" id="A0A448XD31"/>
<feature type="region of interest" description="Disordered" evidence="1">
    <location>
        <begin position="76"/>
        <end position="102"/>
    </location>
</feature>
<dbReference type="Proteomes" id="UP000784294">
    <property type="component" value="Unassembled WGS sequence"/>
</dbReference>
<sequence length="102" mass="11270">MAIINICDKSPIHFLPRLRVKDTVSGRPSVEVSANNCGQVRLKPIMIRISQMTGAAVRTHEFFIRVSATLYCLPQKPGKMDRVNPPDGRVTGVDPMKSQPSP</sequence>
<name>A0A448XD31_9PLAT</name>
<comment type="caution">
    <text evidence="2">The sequence shown here is derived from an EMBL/GenBank/DDBJ whole genome shotgun (WGS) entry which is preliminary data.</text>
</comment>